<evidence type="ECO:0000259" key="1">
    <source>
        <dbReference type="PROSITE" id="PS50995"/>
    </source>
</evidence>
<evidence type="ECO:0000313" key="3">
    <source>
        <dbReference type="Proteomes" id="UP000025241"/>
    </source>
</evidence>
<sequence>MRFFRPHLAEHGLTEQQWRVIRLLHQHGELESGQLAPLACILPPSLCGVLARLEEAGLVCRRRDARDQRRSLVSLAAAGLACFESMRGQMEENYRLLEQRLGEDKVVLLHTLLHELKGLRP</sequence>
<organism evidence="2 3">
    <name type="scientific">Pseudomonas knackmussii (strain DSM 6978 / CCUG 54928 / LMG 23759 / B13)</name>
    <dbReference type="NCBI Taxonomy" id="1301098"/>
    <lineage>
        <taxon>Bacteria</taxon>
        <taxon>Pseudomonadati</taxon>
        <taxon>Pseudomonadota</taxon>
        <taxon>Gammaproteobacteria</taxon>
        <taxon>Pseudomonadales</taxon>
        <taxon>Pseudomonadaceae</taxon>
        <taxon>Pseudomonas</taxon>
    </lineage>
</organism>
<evidence type="ECO:0000313" key="2">
    <source>
        <dbReference type="EMBL" id="CDF83799.1"/>
    </source>
</evidence>
<dbReference type="GO" id="GO:0006950">
    <property type="term" value="P:response to stress"/>
    <property type="evidence" value="ECO:0007669"/>
    <property type="project" value="TreeGrafter"/>
</dbReference>
<dbReference type="HOGENOM" id="CLU_083287_8_1_6"/>
<dbReference type="GO" id="GO:0045892">
    <property type="term" value="P:negative regulation of DNA-templated transcription"/>
    <property type="evidence" value="ECO:0007669"/>
    <property type="project" value="InterPro"/>
</dbReference>
<dbReference type="Gene3D" id="1.10.10.10">
    <property type="entry name" value="Winged helix-like DNA-binding domain superfamily/Winged helix DNA-binding domain"/>
    <property type="match status" value="1"/>
</dbReference>
<dbReference type="InterPro" id="IPR039422">
    <property type="entry name" value="MarR/SlyA-like"/>
</dbReference>
<dbReference type="InterPro" id="IPR036390">
    <property type="entry name" value="WH_DNA-bd_sf"/>
</dbReference>
<dbReference type="PROSITE" id="PS50995">
    <property type="entry name" value="HTH_MARR_2"/>
    <property type="match status" value="1"/>
</dbReference>
<dbReference type="eggNOG" id="COG1846">
    <property type="taxonomic scope" value="Bacteria"/>
</dbReference>
<dbReference type="InterPro" id="IPR036388">
    <property type="entry name" value="WH-like_DNA-bd_sf"/>
</dbReference>
<dbReference type="NCBIfam" id="TIGR02337">
    <property type="entry name" value="HpaR"/>
    <property type="match status" value="1"/>
</dbReference>
<proteinExistence type="predicted"/>
<gene>
    <name evidence="2" type="ORF">PKB_2452</name>
</gene>
<accession>A0A024HGL8</accession>
<protein>
    <recommendedName>
        <fullName evidence="1">HTH marR-type domain-containing protein</fullName>
    </recommendedName>
</protein>
<name>A0A024HGL8_PSEKB</name>
<dbReference type="KEGG" id="pkc:PKB_2452"/>
<dbReference type="PATRIC" id="fig|1301098.3.peg.2457"/>
<dbReference type="STRING" id="1301098.PKB_2452"/>
<feature type="domain" description="HTH marR-type" evidence="1">
    <location>
        <begin position="1"/>
        <end position="118"/>
    </location>
</feature>
<reference evidence="2 3" key="1">
    <citation type="submission" date="2013-03" db="EMBL/GenBank/DDBJ databases">
        <authorList>
            <person name="Linke B."/>
        </authorList>
    </citation>
    <scope>NUCLEOTIDE SEQUENCE [LARGE SCALE GENOMIC DNA]</scope>
    <source>
        <strain evidence="2 3">B13</strain>
    </source>
</reference>
<dbReference type="SUPFAM" id="SSF46785">
    <property type="entry name" value="Winged helix' DNA-binding domain"/>
    <property type="match status" value="1"/>
</dbReference>
<dbReference type="PANTHER" id="PTHR33164">
    <property type="entry name" value="TRANSCRIPTIONAL REGULATOR, MARR FAMILY"/>
    <property type="match status" value="1"/>
</dbReference>
<dbReference type="InterPro" id="IPR012712">
    <property type="entry name" value="HpaR/FarR"/>
</dbReference>
<dbReference type="AlphaFoldDB" id="A0A024HGL8"/>
<dbReference type="InterPro" id="IPR000835">
    <property type="entry name" value="HTH_MarR-typ"/>
</dbReference>
<dbReference type="PANTHER" id="PTHR33164:SF13">
    <property type="entry name" value="4-HYDROXYPHENYLACETATE CATABOLISM PROTEIN"/>
    <property type="match status" value="1"/>
</dbReference>
<dbReference type="Pfam" id="PF01047">
    <property type="entry name" value="MarR"/>
    <property type="match status" value="1"/>
</dbReference>
<keyword evidence="3" id="KW-1185">Reference proteome</keyword>
<dbReference type="GO" id="GO:0003677">
    <property type="term" value="F:DNA binding"/>
    <property type="evidence" value="ECO:0007669"/>
    <property type="project" value="InterPro"/>
</dbReference>
<dbReference type="EMBL" id="HG322950">
    <property type="protein sequence ID" value="CDF83799.1"/>
    <property type="molecule type" value="Genomic_DNA"/>
</dbReference>
<dbReference type="GO" id="GO:0003700">
    <property type="term" value="F:DNA-binding transcription factor activity"/>
    <property type="evidence" value="ECO:0007669"/>
    <property type="project" value="InterPro"/>
</dbReference>
<dbReference type="SMART" id="SM00347">
    <property type="entry name" value="HTH_MARR"/>
    <property type="match status" value="1"/>
</dbReference>
<reference evidence="2 3" key="2">
    <citation type="submission" date="2014-05" db="EMBL/GenBank/DDBJ databases">
        <title>Genome sequence of the 3-chlorobenzoate degrading bacterium Pseudomonas knackmussii B13 shows multiple evidence for horizontal gene transfer.</title>
        <authorList>
            <person name="Miyazaki R."/>
            <person name="Bertelli C."/>
            <person name="Falquet L."/>
            <person name="Robinson-Rechavi M."/>
            <person name="Gharib W."/>
            <person name="Roy S."/>
            <person name="Van der Meer J.R."/>
        </authorList>
    </citation>
    <scope>NUCLEOTIDE SEQUENCE [LARGE SCALE GENOMIC DNA]</scope>
    <source>
        <strain evidence="2 3">B13</strain>
    </source>
</reference>
<dbReference type="Proteomes" id="UP000025241">
    <property type="component" value="Chromosome I"/>
</dbReference>